<dbReference type="PRINTS" id="PR00032">
    <property type="entry name" value="HTHARAC"/>
</dbReference>
<dbReference type="Gene3D" id="1.10.10.60">
    <property type="entry name" value="Homeodomain-like"/>
    <property type="match status" value="2"/>
</dbReference>
<dbReference type="PROSITE" id="PS01124">
    <property type="entry name" value="HTH_ARAC_FAMILY_2"/>
    <property type="match status" value="1"/>
</dbReference>
<reference evidence="6" key="1">
    <citation type="submission" date="2016-11" db="EMBL/GenBank/DDBJ databases">
        <authorList>
            <person name="Varghese N."/>
            <person name="Submissions S."/>
        </authorList>
    </citation>
    <scope>NUCLEOTIDE SEQUENCE [LARGE SCALE GENOMIC DNA]</scope>
    <source>
        <strain evidence="6">DSM 22638</strain>
    </source>
</reference>
<dbReference type="PANTHER" id="PTHR43280">
    <property type="entry name" value="ARAC-FAMILY TRANSCRIPTIONAL REGULATOR"/>
    <property type="match status" value="1"/>
</dbReference>
<keyword evidence="1" id="KW-0805">Transcription regulation</keyword>
<proteinExistence type="predicted"/>
<sequence length="287" mass="33369">MKPILEAINVAANSSIKVETYDNNTFCESTGWHVHPEFELVFVRNGSGCLNIGSKKHDYSDGTLVFLGGNIPHADFGNKDYPDNLEVVVQFKKDFLEEKLRAFPELDGIKKVIQKSRQALVFDTKTKKSLWQQFERFEHLDNQGKLLNLLNILDYLSKFGVCTPLFDTLVLSEFRKDEIGRLEEIFEYVNNHYQKNISISVISSQLALTPNSFCRFFKKMTKRRFMDFVNEFRISKAVEFFNENNTVIADVMYNSGFNDASYFTKQFKKYQGITPSQYLKQRYRPTA</sequence>
<dbReference type="Gene3D" id="2.60.120.10">
    <property type="entry name" value="Jelly Rolls"/>
    <property type="match status" value="1"/>
</dbReference>
<dbReference type="Proteomes" id="UP000184532">
    <property type="component" value="Unassembled WGS sequence"/>
</dbReference>
<keyword evidence="6" id="KW-1185">Reference proteome</keyword>
<organism evidence="5 6">
    <name type="scientific">Flagellimonas flava</name>
    <dbReference type="NCBI Taxonomy" id="570519"/>
    <lineage>
        <taxon>Bacteria</taxon>
        <taxon>Pseudomonadati</taxon>
        <taxon>Bacteroidota</taxon>
        <taxon>Flavobacteriia</taxon>
        <taxon>Flavobacteriales</taxon>
        <taxon>Flavobacteriaceae</taxon>
        <taxon>Flagellimonas</taxon>
    </lineage>
</organism>
<name>A0A1M5Q8P6_9FLAO</name>
<evidence type="ECO:0000256" key="1">
    <source>
        <dbReference type="ARBA" id="ARBA00023015"/>
    </source>
</evidence>
<dbReference type="Pfam" id="PF12833">
    <property type="entry name" value="HTH_18"/>
    <property type="match status" value="1"/>
</dbReference>
<dbReference type="InterPro" id="IPR014710">
    <property type="entry name" value="RmlC-like_jellyroll"/>
</dbReference>
<evidence type="ECO:0000256" key="2">
    <source>
        <dbReference type="ARBA" id="ARBA00023125"/>
    </source>
</evidence>
<dbReference type="AlphaFoldDB" id="A0A1M5Q8P6"/>
<dbReference type="SMART" id="SM00342">
    <property type="entry name" value="HTH_ARAC"/>
    <property type="match status" value="1"/>
</dbReference>
<dbReference type="OrthoDB" id="792101at2"/>
<dbReference type="InterPro" id="IPR009057">
    <property type="entry name" value="Homeodomain-like_sf"/>
</dbReference>
<feature type="domain" description="HTH araC/xylS-type" evidence="4">
    <location>
        <begin position="183"/>
        <end position="281"/>
    </location>
</feature>
<dbReference type="InterPro" id="IPR020449">
    <property type="entry name" value="Tscrpt_reg_AraC-type_HTH"/>
</dbReference>
<dbReference type="InterPro" id="IPR018060">
    <property type="entry name" value="HTH_AraC"/>
</dbReference>
<dbReference type="GO" id="GO:0003700">
    <property type="term" value="F:DNA-binding transcription factor activity"/>
    <property type="evidence" value="ECO:0007669"/>
    <property type="project" value="InterPro"/>
</dbReference>
<evidence type="ECO:0000256" key="3">
    <source>
        <dbReference type="ARBA" id="ARBA00023163"/>
    </source>
</evidence>
<keyword evidence="2 5" id="KW-0238">DNA-binding</keyword>
<evidence type="ECO:0000313" key="5">
    <source>
        <dbReference type="EMBL" id="SHH10534.1"/>
    </source>
</evidence>
<dbReference type="RefSeq" id="WP_073182140.1">
    <property type="nucleotide sequence ID" value="NZ_FQWL01000012.1"/>
</dbReference>
<dbReference type="InterPro" id="IPR011051">
    <property type="entry name" value="RmlC_Cupin_sf"/>
</dbReference>
<accession>A0A1M5Q8P6</accession>
<dbReference type="STRING" id="570519.SAMN04488116_3560"/>
<gene>
    <name evidence="5" type="ORF">SAMN04488116_3560</name>
</gene>
<dbReference type="SUPFAM" id="SSF51182">
    <property type="entry name" value="RmlC-like cupins"/>
    <property type="match status" value="1"/>
</dbReference>
<dbReference type="GO" id="GO:0043565">
    <property type="term" value="F:sequence-specific DNA binding"/>
    <property type="evidence" value="ECO:0007669"/>
    <property type="project" value="InterPro"/>
</dbReference>
<dbReference type="SUPFAM" id="SSF46689">
    <property type="entry name" value="Homeodomain-like"/>
    <property type="match status" value="2"/>
</dbReference>
<evidence type="ECO:0000313" key="6">
    <source>
        <dbReference type="Proteomes" id="UP000184532"/>
    </source>
</evidence>
<protein>
    <submittedName>
        <fullName evidence="5">AraC-type DNA-binding protein</fullName>
    </submittedName>
</protein>
<evidence type="ECO:0000259" key="4">
    <source>
        <dbReference type="PROSITE" id="PS01124"/>
    </source>
</evidence>
<dbReference type="EMBL" id="FQWL01000012">
    <property type="protein sequence ID" value="SHH10534.1"/>
    <property type="molecule type" value="Genomic_DNA"/>
</dbReference>
<keyword evidence="3" id="KW-0804">Transcription</keyword>
<dbReference type="PANTHER" id="PTHR43280:SF27">
    <property type="entry name" value="TRANSCRIPTIONAL REGULATOR MTLR"/>
    <property type="match status" value="1"/>
</dbReference>